<gene>
    <name evidence="6" type="ORF">ACFPQ6_07770</name>
</gene>
<evidence type="ECO:0000256" key="1">
    <source>
        <dbReference type="ARBA" id="ARBA00023015"/>
    </source>
</evidence>
<proteinExistence type="predicted"/>
<protein>
    <submittedName>
        <fullName evidence="6">TetR/AcrR family transcriptional regulator</fullName>
    </submittedName>
</protein>
<sequence length="197" mass="21451">MVQRSLSEKGDTAAQILEVAQELVQLRGFNAVSYSDISRRLGIRNASVHYHFPAKTDLGVALVRRYRERLEAQLAAISSRGLPLPERLDAYLLAYRDVVRPDGRICLCTVLANDFNTLPGAMQAEVGQFFDLNRRWLAAALAEGQASGELTLTQPPEQAASALLAGLEGAMLLARASGDTAQFEPLARLLLGQFRAA</sequence>
<keyword evidence="2 4" id="KW-0238">DNA-binding</keyword>
<dbReference type="PANTHER" id="PTHR47506">
    <property type="entry name" value="TRANSCRIPTIONAL REGULATORY PROTEIN"/>
    <property type="match status" value="1"/>
</dbReference>
<feature type="DNA-binding region" description="H-T-H motif" evidence="4">
    <location>
        <begin position="33"/>
        <end position="52"/>
    </location>
</feature>
<dbReference type="Proteomes" id="UP001595979">
    <property type="component" value="Unassembled WGS sequence"/>
</dbReference>
<keyword evidence="3" id="KW-0804">Transcription</keyword>
<feature type="domain" description="HTH tetR-type" evidence="5">
    <location>
        <begin position="10"/>
        <end position="70"/>
    </location>
</feature>
<dbReference type="InterPro" id="IPR011075">
    <property type="entry name" value="TetR_C"/>
</dbReference>
<dbReference type="InterPro" id="IPR001647">
    <property type="entry name" value="HTH_TetR"/>
</dbReference>
<evidence type="ECO:0000256" key="2">
    <source>
        <dbReference type="ARBA" id="ARBA00023125"/>
    </source>
</evidence>
<evidence type="ECO:0000256" key="3">
    <source>
        <dbReference type="ARBA" id="ARBA00023163"/>
    </source>
</evidence>
<organism evidence="6 7">
    <name type="scientific">Deinococcus petrolearius</name>
    <dbReference type="NCBI Taxonomy" id="1751295"/>
    <lineage>
        <taxon>Bacteria</taxon>
        <taxon>Thermotogati</taxon>
        <taxon>Deinococcota</taxon>
        <taxon>Deinococci</taxon>
        <taxon>Deinococcales</taxon>
        <taxon>Deinococcaceae</taxon>
        <taxon>Deinococcus</taxon>
    </lineage>
</organism>
<evidence type="ECO:0000313" key="6">
    <source>
        <dbReference type="EMBL" id="MFC5848208.1"/>
    </source>
</evidence>
<dbReference type="EMBL" id="JBHSOH010000006">
    <property type="protein sequence ID" value="MFC5848208.1"/>
    <property type="molecule type" value="Genomic_DNA"/>
</dbReference>
<dbReference type="PANTHER" id="PTHR47506:SF1">
    <property type="entry name" value="HTH-TYPE TRANSCRIPTIONAL REGULATOR YJDC"/>
    <property type="match status" value="1"/>
</dbReference>
<dbReference type="SUPFAM" id="SSF46689">
    <property type="entry name" value="Homeodomain-like"/>
    <property type="match status" value="1"/>
</dbReference>
<dbReference type="PROSITE" id="PS50977">
    <property type="entry name" value="HTH_TETR_2"/>
    <property type="match status" value="1"/>
</dbReference>
<dbReference type="InterPro" id="IPR036271">
    <property type="entry name" value="Tet_transcr_reg_TetR-rel_C_sf"/>
</dbReference>
<keyword evidence="1" id="KW-0805">Transcription regulation</keyword>
<dbReference type="InterPro" id="IPR009057">
    <property type="entry name" value="Homeodomain-like_sf"/>
</dbReference>
<accession>A0ABW1DJS1</accession>
<evidence type="ECO:0000313" key="7">
    <source>
        <dbReference type="Proteomes" id="UP001595979"/>
    </source>
</evidence>
<reference evidence="7" key="1">
    <citation type="journal article" date="2019" name="Int. J. Syst. Evol. Microbiol.">
        <title>The Global Catalogue of Microorganisms (GCM) 10K type strain sequencing project: providing services to taxonomists for standard genome sequencing and annotation.</title>
        <authorList>
            <consortium name="The Broad Institute Genomics Platform"/>
            <consortium name="The Broad Institute Genome Sequencing Center for Infectious Disease"/>
            <person name="Wu L."/>
            <person name="Ma J."/>
        </authorList>
    </citation>
    <scope>NUCLEOTIDE SEQUENCE [LARGE SCALE GENOMIC DNA]</scope>
    <source>
        <strain evidence="7">CGMCC 1.15053</strain>
    </source>
</reference>
<dbReference type="Pfam" id="PF00440">
    <property type="entry name" value="TetR_N"/>
    <property type="match status" value="1"/>
</dbReference>
<evidence type="ECO:0000256" key="4">
    <source>
        <dbReference type="PROSITE-ProRule" id="PRU00335"/>
    </source>
</evidence>
<comment type="caution">
    <text evidence="6">The sequence shown here is derived from an EMBL/GenBank/DDBJ whole genome shotgun (WGS) entry which is preliminary data.</text>
</comment>
<evidence type="ECO:0000259" key="5">
    <source>
        <dbReference type="PROSITE" id="PS50977"/>
    </source>
</evidence>
<dbReference type="Pfam" id="PF16925">
    <property type="entry name" value="TetR_C_13"/>
    <property type="match status" value="1"/>
</dbReference>
<dbReference type="RefSeq" id="WP_380048024.1">
    <property type="nucleotide sequence ID" value="NZ_JBHSOH010000006.1"/>
</dbReference>
<dbReference type="Gene3D" id="1.10.357.10">
    <property type="entry name" value="Tetracycline Repressor, domain 2"/>
    <property type="match status" value="1"/>
</dbReference>
<dbReference type="PRINTS" id="PR00455">
    <property type="entry name" value="HTHTETR"/>
</dbReference>
<dbReference type="SUPFAM" id="SSF48498">
    <property type="entry name" value="Tetracyclin repressor-like, C-terminal domain"/>
    <property type="match status" value="1"/>
</dbReference>
<keyword evidence="7" id="KW-1185">Reference proteome</keyword>
<name>A0ABW1DJS1_9DEIO</name>